<sequence length="61" mass="6560">CPGYGLRPPPAQLLAILILIVALLSSCLSRGSVCDLQDEARQKPMVMEILAAQGRLKRLTA</sequence>
<accession>A0A560HNS2</accession>
<reference evidence="1 2" key="1">
    <citation type="submission" date="2019-06" db="EMBL/GenBank/DDBJ databases">
        <title>Genomic Encyclopedia of Type Strains, Phase IV (KMG-V): Genome sequencing to study the core and pangenomes of soil and plant-associated prokaryotes.</title>
        <authorList>
            <person name="Whitman W."/>
        </authorList>
    </citation>
    <scope>NUCLEOTIDE SEQUENCE [LARGE SCALE GENOMIC DNA]</scope>
    <source>
        <strain evidence="1 2">BR 11140</strain>
    </source>
</reference>
<organism evidence="1 2">
    <name type="scientific">Nitrospirillum amazonense</name>
    <dbReference type="NCBI Taxonomy" id="28077"/>
    <lineage>
        <taxon>Bacteria</taxon>
        <taxon>Pseudomonadati</taxon>
        <taxon>Pseudomonadota</taxon>
        <taxon>Alphaproteobacteria</taxon>
        <taxon>Rhodospirillales</taxon>
        <taxon>Azospirillaceae</taxon>
        <taxon>Nitrospirillum</taxon>
    </lineage>
</organism>
<proteinExistence type="predicted"/>
<dbReference type="AlphaFoldDB" id="A0A560HNS2"/>
<feature type="non-terminal residue" evidence="1">
    <location>
        <position position="1"/>
    </location>
</feature>
<name>A0A560HNS2_9PROT</name>
<protein>
    <submittedName>
        <fullName evidence="1">Uncharacterized protein</fullName>
    </submittedName>
</protein>
<evidence type="ECO:0000313" key="2">
    <source>
        <dbReference type="Proteomes" id="UP000318050"/>
    </source>
</evidence>
<comment type="caution">
    <text evidence="1">The sequence shown here is derived from an EMBL/GenBank/DDBJ whole genome shotgun (WGS) entry which is preliminary data.</text>
</comment>
<dbReference type="Proteomes" id="UP000318050">
    <property type="component" value="Unassembled WGS sequence"/>
</dbReference>
<gene>
    <name evidence="1" type="ORF">FBZ92_1301</name>
</gene>
<evidence type="ECO:0000313" key="1">
    <source>
        <dbReference type="EMBL" id="TWB48217.1"/>
    </source>
</evidence>
<dbReference type="EMBL" id="VITT01000030">
    <property type="protein sequence ID" value="TWB48217.1"/>
    <property type="molecule type" value="Genomic_DNA"/>
</dbReference>